<organism evidence="2 3">
    <name type="scientific">Actinokineospora soli</name>
    <dbReference type="NCBI Taxonomy" id="1048753"/>
    <lineage>
        <taxon>Bacteria</taxon>
        <taxon>Bacillati</taxon>
        <taxon>Actinomycetota</taxon>
        <taxon>Actinomycetes</taxon>
        <taxon>Pseudonocardiales</taxon>
        <taxon>Pseudonocardiaceae</taxon>
        <taxon>Actinokineospora</taxon>
    </lineage>
</organism>
<evidence type="ECO:0000313" key="3">
    <source>
        <dbReference type="Proteomes" id="UP001596512"/>
    </source>
</evidence>
<gene>
    <name evidence="2" type="ORF">ACFQV2_14145</name>
</gene>
<reference evidence="3" key="1">
    <citation type="journal article" date="2019" name="Int. J. Syst. Evol. Microbiol.">
        <title>The Global Catalogue of Microorganisms (GCM) 10K type strain sequencing project: providing services to taxonomists for standard genome sequencing and annotation.</title>
        <authorList>
            <consortium name="The Broad Institute Genomics Platform"/>
            <consortium name="The Broad Institute Genome Sequencing Center for Infectious Disease"/>
            <person name="Wu L."/>
            <person name="Ma J."/>
        </authorList>
    </citation>
    <scope>NUCLEOTIDE SEQUENCE [LARGE SCALE GENOMIC DNA]</scope>
    <source>
        <strain evidence="3">JCM 17695</strain>
    </source>
</reference>
<evidence type="ECO:0000313" key="2">
    <source>
        <dbReference type="EMBL" id="MFC7614494.1"/>
    </source>
</evidence>
<dbReference type="EMBL" id="JBHTEY010000004">
    <property type="protein sequence ID" value="MFC7614494.1"/>
    <property type="molecule type" value="Genomic_DNA"/>
</dbReference>
<name>A0ABW2TM95_9PSEU</name>
<proteinExistence type="predicted"/>
<feature type="compositionally biased region" description="Low complexity" evidence="1">
    <location>
        <begin position="43"/>
        <end position="61"/>
    </location>
</feature>
<dbReference type="Proteomes" id="UP001596512">
    <property type="component" value="Unassembled WGS sequence"/>
</dbReference>
<accession>A0ABW2TM95</accession>
<protein>
    <submittedName>
        <fullName evidence="2">Uncharacterized protein</fullName>
    </submittedName>
</protein>
<comment type="caution">
    <text evidence="2">The sequence shown here is derived from an EMBL/GenBank/DDBJ whole genome shotgun (WGS) entry which is preliminary data.</text>
</comment>
<keyword evidence="3" id="KW-1185">Reference proteome</keyword>
<evidence type="ECO:0000256" key="1">
    <source>
        <dbReference type="SAM" id="MobiDB-lite"/>
    </source>
</evidence>
<feature type="region of interest" description="Disordered" evidence="1">
    <location>
        <begin position="39"/>
        <end position="68"/>
    </location>
</feature>
<sequence>MTPNGSSGASAARIGGSTAAGLSAIGLPGASTTWAEQLSNTTGPASAAAAPGAASAHASAAVTPKGLA</sequence>